<evidence type="ECO:0000256" key="1">
    <source>
        <dbReference type="ARBA" id="ARBA00022598"/>
    </source>
</evidence>
<name>A0A835D8K4_TETSI</name>
<evidence type="ECO:0000256" key="2">
    <source>
        <dbReference type="ARBA" id="ARBA00022741"/>
    </source>
</evidence>
<dbReference type="PANTHER" id="PTHR22594">
    <property type="entry name" value="ASPARTYL/LYSYL-TRNA SYNTHETASE"/>
    <property type="match status" value="1"/>
</dbReference>
<dbReference type="OrthoDB" id="1931232at2759"/>
<dbReference type="PANTHER" id="PTHR22594:SF36">
    <property type="entry name" value="ASPARAGINE--TRNA LIGASE, CYTOPLASMIC 2"/>
    <property type="match status" value="1"/>
</dbReference>
<dbReference type="GO" id="GO:0006421">
    <property type="term" value="P:asparaginyl-tRNA aminoacylation"/>
    <property type="evidence" value="ECO:0007669"/>
    <property type="project" value="TreeGrafter"/>
</dbReference>
<feature type="domain" description="Aminoacyl-tRNA synthetase class II (D/K/N)" evidence="6">
    <location>
        <begin position="339"/>
        <end position="632"/>
    </location>
</feature>
<dbReference type="OMA" id="REQYEWY"/>
<dbReference type="GO" id="GO:0005739">
    <property type="term" value="C:mitochondrion"/>
    <property type="evidence" value="ECO:0007669"/>
    <property type="project" value="TreeGrafter"/>
</dbReference>
<evidence type="ECO:0000256" key="5">
    <source>
        <dbReference type="ARBA" id="ARBA00023146"/>
    </source>
</evidence>
<evidence type="ECO:0000259" key="6">
    <source>
        <dbReference type="Pfam" id="PF00152"/>
    </source>
</evidence>
<keyword evidence="4" id="KW-0648">Protein biosynthesis</keyword>
<proteinExistence type="predicted"/>
<dbReference type="InterPro" id="IPR004364">
    <property type="entry name" value="Aa-tRNA-synt_II"/>
</dbReference>
<protein>
    <recommendedName>
        <fullName evidence="6">Aminoacyl-tRNA synthetase class II (D/K/N) domain-containing protein</fullName>
    </recommendedName>
</protein>
<dbReference type="SUPFAM" id="SSF55681">
    <property type="entry name" value="Class II aaRS and biotin synthetases"/>
    <property type="match status" value="1"/>
</dbReference>
<keyword evidence="3" id="KW-0067">ATP-binding</keyword>
<organism evidence="7 8">
    <name type="scientific">Tetracentron sinense</name>
    <name type="common">Spur-leaf</name>
    <dbReference type="NCBI Taxonomy" id="13715"/>
    <lineage>
        <taxon>Eukaryota</taxon>
        <taxon>Viridiplantae</taxon>
        <taxon>Streptophyta</taxon>
        <taxon>Embryophyta</taxon>
        <taxon>Tracheophyta</taxon>
        <taxon>Spermatophyta</taxon>
        <taxon>Magnoliopsida</taxon>
        <taxon>Trochodendrales</taxon>
        <taxon>Trochodendraceae</taxon>
        <taxon>Tetracentron</taxon>
    </lineage>
</organism>
<evidence type="ECO:0000256" key="4">
    <source>
        <dbReference type="ARBA" id="ARBA00022917"/>
    </source>
</evidence>
<evidence type="ECO:0000313" key="8">
    <source>
        <dbReference type="Proteomes" id="UP000655225"/>
    </source>
</evidence>
<keyword evidence="2" id="KW-0547">Nucleotide-binding</keyword>
<evidence type="ECO:0000313" key="7">
    <source>
        <dbReference type="EMBL" id="KAF8393946.1"/>
    </source>
</evidence>
<keyword evidence="1" id="KW-0436">Ligase</keyword>
<evidence type="ECO:0000256" key="3">
    <source>
        <dbReference type="ARBA" id="ARBA00022840"/>
    </source>
</evidence>
<dbReference type="GO" id="GO:0004816">
    <property type="term" value="F:asparagine-tRNA ligase activity"/>
    <property type="evidence" value="ECO:0007669"/>
    <property type="project" value="TreeGrafter"/>
</dbReference>
<dbReference type="PRINTS" id="PR01042">
    <property type="entry name" value="TRNASYNTHASP"/>
</dbReference>
<comment type="caution">
    <text evidence="7">The sequence shown here is derived from an EMBL/GenBank/DDBJ whole genome shotgun (WGS) entry which is preliminary data.</text>
</comment>
<dbReference type="GO" id="GO:0005524">
    <property type="term" value="F:ATP binding"/>
    <property type="evidence" value="ECO:0007669"/>
    <property type="project" value="UniProtKB-KW"/>
</dbReference>
<dbReference type="Proteomes" id="UP000655225">
    <property type="component" value="Unassembled WGS sequence"/>
</dbReference>
<keyword evidence="5" id="KW-0030">Aminoacyl-tRNA synthetase</keyword>
<dbReference type="EMBL" id="JABCRI010000014">
    <property type="protein sequence ID" value="KAF8393946.1"/>
    <property type="molecule type" value="Genomic_DNA"/>
</dbReference>
<dbReference type="InterPro" id="IPR045864">
    <property type="entry name" value="aa-tRNA-synth_II/BPL/LPL"/>
</dbReference>
<dbReference type="Pfam" id="PF00152">
    <property type="entry name" value="tRNA-synt_2"/>
    <property type="match status" value="1"/>
</dbReference>
<dbReference type="AlphaFoldDB" id="A0A835D8K4"/>
<gene>
    <name evidence="7" type="ORF">HHK36_020148</name>
</gene>
<sequence>MESKEGDVAEIRVNPSNYSKRVVLKMILGRSDGGLGLVGERFVIGGWVKSYKDPKKEVPPGVRGSRDSSCVEILQSRIPLFRTVMRILIGSNGSIRENLGVVPPKPEKPSVAYLDVNDGSCVANLQVMVDSSVAPLIQLTPTGTSILVEGILTKASVVGKHAIELKVNEILHVGTVDHAMYPLSKRQLPLNILRGYSQLRPRTTTVASVTRIRSALTHSTHIFFQNNGCLYVHLPVITTTDCKGFSEKFRVTTLLDKANKDPNATDGTNAIGLEVIKDAIKEKSKRVEELKRTDSNKEALFVALQDLKKTNELALQLEEQEKLNRGTSFVARKVDFSTDFFSRQTYLTVSGQLHLECYACALGSVYSFGPTFRAEKSQSTKCLAEMWMVELEMAFTDLEDAINSAEDYLKFMCRWTIENCSDDMKFLSKRIDKTIVNRLQSVASSSFEKISYTDVVEVLKKVKLQCIFIGNIKFINILTTYHGFSSYPIELNNQVTKKAFEAKVEWGVPLTDEHESYLADEIYKKPVIIYNYPKEVKPFYMRLNNDGKTVAALDIVVPKGGALIRGGQREERIDTLLSRIKEFGLPREQYEWYLDLRRHGTVKHSGFSLYFDHMVLFATGLSDIRDVIPFPRSYDNVNN</sequence>
<dbReference type="InterPro" id="IPR002312">
    <property type="entry name" value="Asp/Asn-tRNA-synth_IIb"/>
</dbReference>
<keyword evidence="8" id="KW-1185">Reference proteome</keyword>
<accession>A0A835D8K4</accession>
<dbReference type="Gene3D" id="3.30.930.10">
    <property type="entry name" value="Bira Bifunctional Protein, Domain 2"/>
    <property type="match status" value="1"/>
</dbReference>
<reference evidence="7 8" key="1">
    <citation type="submission" date="2020-04" db="EMBL/GenBank/DDBJ databases">
        <title>Plant Genome Project.</title>
        <authorList>
            <person name="Zhang R.-G."/>
        </authorList>
    </citation>
    <scope>NUCLEOTIDE SEQUENCE [LARGE SCALE GENOMIC DNA]</scope>
    <source>
        <strain evidence="7">YNK0</strain>
        <tissue evidence="7">Leaf</tissue>
    </source>
</reference>
<dbReference type="CDD" id="cd04318">
    <property type="entry name" value="EcAsnRS_like_N"/>
    <property type="match status" value="1"/>
</dbReference>